<dbReference type="AlphaFoldDB" id="A0A0Q3P9D4"/>
<dbReference type="Gene3D" id="2.20.25.110">
    <property type="entry name" value="S-adenosyl-L-methionine-dependent methyltransferases"/>
    <property type="match status" value="1"/>
</dbReference>
<reference evidence="2 3" key="1">
    <citation type="submission" date="2015-10" db="EMBL/GenBank/DDBJ databases">
        <title>Chryseobacterium aquaticum genome.</title>
        <authorList>
            <person name="Newman J.D."/>
            <person name="Ferguson M.B."/>
            <person name="Miller J.R."/>
        </authorList>
    </citation>
    <scope>NUCLEOTIDE SEQUENCE [LARGE SCALE GENOMIC DNA]</scope>
    <source>
        <strain evidence="2 3">KCTC 12483</strain>
    </source>
</reference>
<dbReference type="RefSeq" id="WP_056015168.1">
    <property type="nucleotide sequence ID" value="NZ_LLYZ01000005.1"/>
</dbReference>
<feature type="domain" description="Methyltransferase" evidence="1">
    <location>
        <begin position="50"/>
        <end position="132"/>
    </location>
</feature>
<dbReference type="Proteomes" id="UP000051682">
    <property type="component" value="Unassembled WGS sequence"/>
</dbReference>
<evidence type="ECO:0000259" key="1">
    <source>
        <dbReference type="Pfam" id="PF13649"/>
    </source>
</evidence>
<dbReference type="EMBL" id="LLYZ01000005">
    <property type="protein sequence ID" value="KQK26126.1"/>
    <property type="molecule type" value="Genomic_DNA"/>
</dbReference>
<keyword evidence="3" id="KW-1185">Reference proteome</keyword>
<dbReference type="InterPro" id="IPR041698">
    <property type="entry name" value="Methyltransf_25"/>
</dbReference>
<organism evidence="2 3">
    <name type="scientific">Chryseobacterium aquaticum</name>
    <dbReference type="NCBI Taxonomy" id="452084"/>
    <lineage>
        <taxon>Bacteria</taxon>
        <taxon>Pseudomonadati</taxon>
        <taxon>Bacteroidota</taxon>
        <taxon>Flavobacteriia</taxon>
        <taxon>Flavobacteriales</taxon>
        <taxon>Weeksellaceae</taxon>
        <taxon>Chryseobacterium group</taxon>
        <taxon>Chryseobacterium</taxon>
    </lineage>
</organism>
<evidence type="ECO:0000313" key="2">
    <source>
        <dbReference type="EMBL" id="KQK26126.1"/>
    </source>
</evidence>
<dbReference type="STRING" id="452084.AR438_11135"/>
<dbReference type="InterPro" id="IPR029063">
    <property type="entry name" value="SAM-dependent_MTases_sf"/>
</dbReference>
<gene>
    <name evidence="2" type="ORF">AR438_11135</name>
</gene>
<evidence type="ECO:0000313" key="3">
    <source>
        <dbReference type="Proteomes" id="UP000051682"/>
    </source>
</evidence>
<proteinExistence type="predicted"/>
<protein>
    <recommendedName>
        <fullName evidence="1">Methyltransferase domain-containing protein</fullName>
    </recommendedName>
</protein>
<dbReference type="CDD" id="cd02440">
    <property type="entry name" value="AdoMet_MTases"/>
    <property type="match status" value="1"/>
</dbReference>
<name>A0A0Q3P9D4_9FLAO</name>
<comment type="caution">
    <text evidence="2">The sequence shown here is derived from an EMBL/GenBank/DDBJ whole genome shotgun (WGS) entry which is preliminary data.</text>
</comment>
<accession>A0A0Q3P9D4</accession>
<dbReference type="Gene3D" id="3.40.50.150">
    <property type="entry name" value="Vaccinia Virus protein VP39"/>
    <property type="match status" value="1"/>
</dbReference>
<dbReference type="Pfam" id="PF13649">
    <property type="entry name" value="Methyltransf_25"/>
    <property type="match status" value="1"/>
</dbReference>
<sequence length="256" mass="29533">MSKDLNIKFYDELSDDYHLIFDSWEEAIKNQALILDSIIKTHTKSDAQSVLDCACGIGTQSIGLASLGYKVSGTDISPKAIERAKIEAEKQDVYIPFKVGDFRTLDKNIEGSFDVVIACDNALPHLMDEVEMLLAAKNIWAKMNTDSLFIGSIRDYDKILDDRPLSTQPTVKDTENQRTISFQIWDWIKDDIYTVNHFTLKSVEERFDTYLRKTMYRAYRRYDLAKIFAKAGFVDINWLMPEQSGYYQPIIICKKF</sequence>
<dbReference type="SUPFAM" id="SSF53335">
    <property type="entry name" value="S-adenosyl-L-methionine-dependent methyltransferases"/>
    <property type="match status" value="1"/>
</dbReference>